<protein>
    <submittedName>
        <fullName evidence="1">Uncharacterized protein</fullName>
    </submittedName>
</protein>
<name>A0A127BAY7_9EURY</name>
<gene>
    <name evidence="1" type="ORF">TQ32_08385</name>
</gene>
<reference evidence="2" key="1">
    <citation type="submission" date="2015-02" db="EMBL/GenBank/DDBJ databases">
        <title>Pyrococcus kukulkanii sp. nov., a novel hyperthermophilic archaeon isolated from a deep-sea hydrothermal vent at the Guaymas Basin.</title>
        <authorList>
            <person name="Oger P.M."/>
            <person name="Callac N."/>
            <person name="Jebbar M."/>
            <person name="Godfroy A."/>
        </authorList>
    </citation>
    <scope>NUCLEOTIDE SEQUENCE [LARGE SCALE GENOMIC DNA]</scope>
    <source>
        <strain evidence="2">NCB100</strain>
    </source>
</reference>
<dbReference type="KEGG" id="pyc:TQ32_08385"/>
<accession>A0A127BAY7</accession>
<dbReference type="EMBL" id="CP010835">
    <property type="protein sequence ID" value="AMM54494.1"/>
    <property type="molecule type" value="Genomic_DNA"/>
</dbReference>
<dbReference type="OrthoDB" id="93800at2157"/>
<dbReference type="PATRIC" id="fig|1609559.3.peg.1749"/>
<dbReference type="AlphaFoldDB" id="A0A127BAY7"/>
<organism evidence="1 2">
    <name type="scientific">Pyrococcus kukulkanii</name>
    <dbReference type="NCBI Taxonomy" id="1609559"/>
    <lineage>
        <taxon>Archaea</taxon>
        <taxon>Methanobacteriati</taxon>
        <taxon>Methanobacteriota</taxon>
        <taxon>Thermococci</taxon>
        <taxon>Thermococcales</taxon>
        <taxon>Thermococcaceae</taxon>
        <taxon>Pyrococcus</taxon>
    </lineage>
</organism>
<dbReference type="InterPro" id="IPR005368">
    <property type="entry name" value="UPF0175"/>
</dbReference>
<reference evidence="1 2" key="2">
    <citation type="journal article" date="2016" name="Int. J. Syst. Evol. Microbiol.">
        <title>Pyrococcus kukulkanii sp. nov., a hyperthermophilic, piezophilic archaeon isolated from a deep-sea hydrothermal vent.</title>
        <authorList>
            <person name="Callac N."/>
            <person name="Oger P."/>
            <person name="Lesongeur F."/>
            <person name="Rattray J.E."/>
            <person name="Vannier P."/>
            <person name="Michoud G."/>
            <person name="Beauverger M."/>
            <person name="Gayet N."/>
            <person name="Rouxel O."/>
            <person name="Jebbar M."/>
            <person name="Godfroy A."/>
        </authorList>
    </citation>
    <scope>NUCLEOTIDE SEQUENCE [LARGE SCALE GENOMIC DNA]</scope>
    <source>
        <strain evidence="1 2">NCB100</strain>
    </source>
</reference>
<evidence type="ECO:0000313" key="2">
    <source>
        <dbReference type="Proteomes" id="UP000070587"/>
    </source>
</evidence>
<dbReference type="Proteomes" id="UP000070587">
    <property type="component" value="Chromosome"/>
</dbReference>
<dbReference type="Pfam" id="PF03683">
    <property type="entry name" value="UPF0175"/>
    <property type="match status" value="1"/>
</dbReference>
<proteinExistence type="predicted"/>
<sequence>MKQKSLLGYFMHRRGIVSIGRAVEIAGVSYQEFLRELLKRGIDTYEYDGDGLAEELLEWGLFWIHPL</sequence>
<evidence type="ECO:0000313" key="1">
    <source>
        <dbReference type="EMBL" id="AMM54494.1"/>
    </source>
</evidence>